<dbReference type="AlphaFoldDB" id="A0A134CJE5"/>
<proteinExistence type="predicted"/>
<sequence length="199" mass="23729">MQYYGDLLRRLQRENHTEICRFFVKTCLQQVKQYSQSDNEKRFFMMCAVSANDSIHKFLAQQKWKATGFWQHRLYFSSVKKEIPYVVKAYLSCLLLVLGKQKSLILQKTGLTETLFIQKWELLFQYDVDDKHLFNEFCMIVQELNGRDILFSRLSNLLYEKLKGKQMLAPLSSQQNNTYIQEFIGEDAYIITCRLQEMI</sequence>
<dbReference type="STRING" id="1588748.HMPREF3182_00460"/>
<accession>A0A134CJE5</accession>
<protein>
    <submittedName>
        <fullName evidence="1">Uncharacterized protein</fullName>
    </submittedName>
</protein>
<gene>
    <name evidence="1" type="ORF">HMPREF3182_00460</name>
</gene>
<evidence type="ECO:0000313" key="2">
    <source>
        <dbReference type="Proteomes" id="UP000070160"/>
    </source>
</evidence>
<dbReference type="PATRIC" id="fig|1588748.3.peg.445"/>
<organism evidence="1 2">
    <name type="scientific">Megasphaera hutchinsoni</name>
    <dbReference type="NCBI Taxonomy" id="1588748"/>
    <lineage>
        <taxon>Bacteria</taxon>
        <taxon>Bacillati</taxon>
        <taxon>Bacillota</taxon>
        <taxon>Negativicutes</taxon>
        <taxon>Veillonellales</taxon>
        <taxon>Veillonellaceae</taxon>
        <taxon>Megasphaera</taxon>
    </lineage>
</organism>
<comment type="caution">
    <text evidence="1">The sequence shown here is derived from an EMBL/GenBank/DDBJ whole genome shotgun (WGS) entry which is preliminary data.</text>
</comment>
<name>A0A134CJE5_9FIRM</name>
<evidence type="ECO:0000313" key="1">
    <source>
        <dbReference type="EMBL" id="KXB92343.1"/>
    </source>
</evidence>
<keyword evidence="2" id="KW-1185">Reference proteome</keyword>
<reference evidence="2" key="1">
    <citation type="submission" date="2016-01" db="EMBL/GenBank/DDBJ databases">
        <authorList>
            <person name="Mitreva M."/>
            <person name="Pepin K.H."/>
            <person name="Mihindukulasuriya K.A."/>
            <person name="Fulton R."/>
            <person name="Fronick C."/>
            <person name="O'Laughlin M."/>
            <person name="Miner T."/>
            <person name="Herter B."/>
            <person name="Rosa B.A."/>
            <person name="Cordes M."/>
            <person name="Tomlinson C."/>
            <person name="Wollam A."/>
            <person name="Palsikar V.B."/>
            <person name="Mardis E.R."/>
            <person name="Wilson R.K."/>
        </authorList>
    </citation>
    <scope>NUCLEOTIDE SEQUENCE [LARGE SCALE GENOMIC DNA]</scope>
    <source>
        <strain evidence="2">KA00182</strain>
    </source>
</reference>
<dbReference type="RefSeq" id="WP_062485260.1">
    <property type="nucleotide sequence ID" value="NZ_KQ960933.1"/>
</dbReference>
<dbReference type="EMBL" id="LSDT01000014">
    <property type="protein sequence ID" value="KXB92343.1"/>
    <property type="molecule type" value="Genomic_DNA"/>
</dbReference>
<dbReference type="Proteomes" id="UP000070160">
    <property type="component" value="Unassembled WGS sequence"/>
</dbReference>